<organism evidence="1 2">
    <name type="scientific">Plasmopara halstedii</name>
    <name type="common">Downy mildew of sunflower</name>
    <dbReference type="NCBI Taxonomy" id="4781"/>
    <lineage>
        <taxon>Eukaryota</taxon>
        <taxon>Sar</taxon>
        <taxon>Stramenopiles</taxon>
        <taxon>Oomycota</taxon>
        <taxon>Peronosporomycetes</taxon>
        <taxon>Peronosporales</taxon>
        <taxon>Peronosporaceae</taxon>
        <taxon>Plasmopara</taxon>
    </lineage>
</organism>
<dbReference type="RefSeq" id="XP_024576041.1">
    <property type="nucleotide sequence ID" value="XM_024725244.1"/>
</dbReference>
<evidence type="ECO:0000313" key="2">
    <source>
        <dbReference type="Proteomes" id="UP000054928"/>
    </source>
</evidence>
<protein>
    <submittedName>
        <fullName evidence="1">GCN5-like 1</fullName>
    </submittedName>
</protein>
<sequence length="140" mass="15982">MSASSTDVKAAEVRITQHRDDAMHAKVQIEESIEALKTARNRILLERLDEATEKQRLVEQEALAYSKNVNRLYQRAAKWKTDQKRFRTNLNELDGFAEWAASTEKDLHAIAGNLEYVWAVLEKDQDSASNDGYVRALDST</sequence>
<keyword evidence="2" id="KW-1185">Reference proteome</keyword>
<evidence type="ECO:0000313" key="1">
    <source>
        <dbReference type="EMBL" id="CEG39672.1"/>
    </source>
</evidence>
<reference evidence="2" key="1">
    <citation type="submission" date="2014-09" db="EMBL/GenBank/DDBJ databases">
        <authorList>
            <person name="Sharma Rahul"/>
            <person name="Thines Marco"/>
        </authorList>
    </citation>
    <scope>NUCLEOTIDE SEQUENCE [LARGE SCALE GENOMIC DNA]</scope>
</reference>
<dbReference type="OrthoDB" id="20018at2759"/>
<dbReference type="GeneID" id="36404964"/>
<dbReference type="OMA" id="WKSEQKR"/>
<accession>A0A0P1AF03</accession>
<name>A0A0P1AF03_PLAHL</name>
<proteinExistence type="predicted"/>
<dbReference type="EMBL" id="CCYD01000435">
    <property type="protein sequence ID" value="CEG39672.1"/>
    <property type="molecule type" value="Genomic_DNA"/>
</dbReference>
<dbReference type="Pfam" id="PF06320">
    <property type="entry name" value="GCN5L1"/>
    <property type="match status" value="1"/>
</dbReference>
<dbReference type="AlphaFoldDB" id="A0A0P1AF03"/>
<dbReference type="Proteomes" id="UP000054928">
    <property type="component" value="Unassembled WGS sequence"/>
</dbReference>